<keyword evidence="3" id="KW-1185">Reference proteome</keyword>
<sequence>MRGPEQASLPTGSATASTLGRRDPLNPIQEIAGMENAREIVDMLSSDELPADWPPAGRPAYRIKVYRGSVMSYVQQYRMPPQHAKEFE</sequence>
<dbReference type="VEuPathDB" id="ToxoDB:cyc_03802"/>
<name>A0A1D3CSF8_9EIME</name>
<accession>A0A1D3CSF8</accession>
<gene>
    <name evidence="2" type="ORF">cyc_03802</name>
</gene>
<feature type="region of interest" description="Disordered" evidence="1">
    <location>
        <begin position="1"/>
        <end position="25"/>
    </location>
</feature>
<evidence type="ECO:0000313" key="3">
    <source>
        <dbReference type="Proteomes" id="UP000095192"/>
    </source>
</evidence>
<dbReference type="Proteomes" id="UP000095192">
    <property type="component" value="Unassembled WGS sequence"/>
</dbReference>
<comment type="caution">
    <text evidence="2">The sequence shown here is derived from an EMBL/GenBank/DDBJ whole genome shotgun (WGS) entry which is preliminary data.</text>
</comment>
<evidence type="ECO:0000313" key="2">
    <source>
        <dbReference type="EMBL" id="OEH74137.1"/>
    </source>
</evidence>
<reference evidence="2 3" key="1">
    <citation type="journal article" date="2016" name="BMC Genomics">
        <title>Comparative genomics reveals Cyclospora cayetanensis possesses coccidia-like metabolism and invasion components but unique surface antigens.</title>
        <authorList>
            <person name="Liu S."/>
            <person name="Wang L."/>
            <person name="Zheng H."/>
            <person name="Xu Z."/>
            <person name="Roellig D.M."/>
            <person name="Li N."/>
            <person name="Frace M.A."/>
            <person name="Tang K."/>
            <person name="Arrowood M.J."/>
            <person name="Moss D.M."/>
            <person name="Zhang L."/>
            <person name="Feng Y."/>
            <person name="Xiao L."/>
        </authorList>
    </citation>
    <scope>NUCLEOTIDE SEQUENCE [LARGE SCALE GENOMIC DNA]</scope>
    <source>
        <strain evidence="2 3">CHN_HEN01</strain>
    </source>
</reference>
<protein>
    <submittedName>
        <fullName evidence="2">Uncharacterized protein</fullName>
    </submittedName>
</protein>
<evidence type="ECO:0000256" key="1">
    <source>
        <dbReference type="SAM" id="MobiDB-lite"/>
    </source>
</evidence>
<dbReference type="InParanoid" id="A0A1D3CSF8"/>
<proteinExistence type="predicted"/>
<dbReference type="AlphaFoldDB" id="A0A1D3CSF8"/>
<organism evidence="2 3">
    <name type="scientific">Cyclospora cayetanensis</name>
    <dbReference type="NCBI Taxonomy" id="88456"/>
    <lineage>
        <taxon>Eukaryota</taxon>
        <taxon>Sar</taxon>
        <taxon>Alveolata</taxon>
        <taxon>Apicomplexa</taxon>
        <taxon>Conoidasida</taxon>
        <taxon>Coccidia</taxon>
        <taxon>Eucoccidiorida</taxon>
        <taxon>Eimeriorina</taxon>
        <taxon>Eimeriidae</taxon>
        <taxon>Cyclospora</taxon>
    </lineage>
</organism>
<feature type="compositionally biased region" description="Polar residues" evidence="1">
    <location>
        <begin position="8"/>
        <end position="18"/>
    </location>
</feature>
<dbReference type="EMBL" id="JROU02002110">
    <property type="protein sequence ID" value="OEH74137.1"/>
    <property type="molecule type" value="Genomic_DNA"/>
</dbReference>